<keyword evidence="1" id="KW-0812">Transmembrane</keyword>
<dbReference type="PANTHER" id="PTHR30273:SF2">
    <property type="entry name" value="PROTEIN FECR"/>
    <property type="match status" value="1"/>
</dbReference>
<dbReference type="Proteomes" id="UP000463337">
    <property type="component" value="Unassembled WGS sequence"/>
</dbReference>
<evidence type="ECO:0000256" key="1">
    <source>
        <dbReference type="SAM" id="Phobius"/>
    </source>
</evidence>
<evidence type="ECO:0000313" key="8">
    <source>
        <dbReference type="Proteomes" id="UP000463337"/>
    </source>
</evidence>
<dbReference type="InterPro" id="IPR012373">
    <property type="entry name" value="Ferrdict_sens_TM"/>
</dbReference>
<evidence type="ECO:0000313" key="6">
    <source>
        <dbReference type="EMBL" id="MRY57373.1"/>
    </source>
</evidence>
<proteinExistence type="predicted"/>
<dbReference type="InterPro" id="IPR006860">
    <property type="entry name" value="FecR"/>
</dbReference>
<reference evidence="6 8" key="2">
    <citation type="journal article" date="2019" name="Nat. Med.">
        <title>A library of human gut bacterial isolates paired with longitudinal multiomics data enables mechanistic microbiome research.</title>
        <authorList>
            <person name="Poyet M."/>
            <person name="Groussin M."/>
            <person name="Gibbons S.M."/>
            <person name="Avila-Pacheco J."/>
            <person name="Jiang X."/>
            <person name="Kearney S.M."/>
            <person name="Perrotta A.R."/>
            <person name="Berdy B."/>
            <person name="Zhao S."/>
            <person name="Lieberman T.D."/>
            <person name="Swanson P.K."/>
            <person name="Smith M."/>
            <person name="Roesemann S."/>
            <person name="Alexander J.E."/>
            <person name="Rich S.A."/>
            <person name="Livny J."/>
            <person name="Vlamakis H."/>
            <person name="Clish C."/>
            <person name="Bullock K."/>
            <person name="Deik A."/>
            <person name="Scott J."/>
            <person name="Pierce K.A."/>
            <person name="Xavier R.J."/>
            <person name="Alm E.J."/>
        </authorList>
    </citation>
    <scope>NUCLEOTIDE SEQUENCE [LARGE SCALE GENOMIC DNA]</scope>
    <source>
        <strain evidence="6 8">BIOML-A41</strain>
    </source>
</reference>
<evidence type="ECO:0000259" key="2">
    <source>
        <dbReference type="Pfam" id="PF04773"/>
    </source>
</evidence>
<keyword evidence="1" id="KW-0472">Membrane</keyword>
<dbReference type="Gene3D" id="2.60.120.1440">
    <property type="match status" value="1"/>
</dbReference>
<dbReference type="Pfam" id="PF16344">
    <property type="entry name" value="FecR_C"/>
    <property type="match status" value="1"/>
</dbReference>
<keyword evidence="1" id="KW-1133">Transmembrane helix</keyword>
<evidence type="ECO:0000259" key="3">
    <source>
        <dbReference type="Pfam" id="PF16344"/>
    </source>
</evidence>
<feature type="domain" description="FecR protein" evidence="2">
    <location>
        <begin position="126"/>
        <end position="222"/>
    </location>
</feature>
<dbReference type="PIRSF" id="PIRSF018266">
    <property type="entry name" value="FecR"/>
    <property type="match status" value="1"/>
</dbReference>
<accession>A0A173TJP5</accession>
<dbReference type="InterPro" id="IPR032508">
    <property type="entry name" value="FecR_C"/>
</dbReference>
<dbReference type="Proteomes" id="UP001211522">
    <property type="component" value="Unassembled WGS sequence"/>
</dbReference>
<gene>
    <name evidence="4" type="ORF">ERS852429_01601</name>
    <name evidence="6" type="ORF">GKD59_05505</name>
    <name evidence="5" type="ORF">PN612_04875</name>
</gene>
<dbReference type="EMBL" id="WKLT01000004">
    <property type="protein sequence ID" value="MRY57373.1"/>
    <property type="molecule type" value="Genomic_DNA"/>
</dbReference>
<evidence type="ECO:0000313" key="4">
    <source>
        <dbReference type="EMBL" id="CUN02874.1"/>
    </source>
</evidence>
<feature type="domain" description="Protein FecR C-terminal" evidence="3">
    <location>
        <begin position="269"/>
        <end position="331"/>
    </location>
</feature>
<evidence type="ECO:0000313" key="7">
    <source>
        <dbReference type="Proteomes" id="UP000095591"/>
    </source>
</evidence>
<dbReference type="PANTHER" id="PTHR30273">
    <property type="entry name" value="PERIPLASMIC SIGNAL SENSOR AND SIGMA FACTOR ACTIVATOR FECR-RELATED"/>
    <property type="match status" value="1"/>
</dbReference>
<dbReference type="FunFam" id="2.60.120.1440:FF:000001">
    <property type="entry name" value="Putative anti-sigma factor"/>
    <property type="match status" value="1"/>
</dbReference>
<reference evidence="4 7" key="1">
    <citation type="submission" date="2015-09" db="EMBL/GenBank/DDBJ databases">
        <authorList>
            <consortium name="Pathogen Informatics"/>
        </authorList>
    </citation>
    <scope>NUCLEOTIDE SEQUENCE [LARGE SCALE GENOMIC DNA]</scope>
    <source>
        <strain evidence="4 7">2789STDY5608872</strain>
    </source>
</reference>
<protein>
    <submittedName>
        <fullName evidence="5">DUF4974 domain-containing protein</fullName>
    </submittedName>
    <submittedName>
        <fullName evidence="4">Fec operon regulator FecR</fullName>
    </submittedName>
</protein>
<organism evidence="4 7">
    <name type="scientific">Parabacteroides distasonis</name>
    <dbReference type="NCBI Taxonomy" id="823"/>
    <lineage>
        <taxon>Bacteria</taxon>
        <taxon>Pseudomonadati</taxon>
        <taxon>Bacteroidota</taxon>
        <taxon>Bacteroidia</taxon>
        <taxon>Bacteroidales</taxon>
        <taxon>Tannerellaceae</taxon>
        <taxon>Parabacteroides</taxon>
    </lineage>
</organism>
<sequence length="355" mass="40870">MKTENRHINFQEPEGMMLLRYIKDTASNKEKSYIEAWLEADENNKRILLQTARIYYANNAMERIASRNPLIAYEKLEQRLVKRARLYWLKRFSVAAACIIAIIGLSSLISYIRVGSSTDDPQYITLEANAGIRTHFNLPDGTVVYLNSGSSLSYPVPYDSKERKVCLSGEAYFKVTHNEKQPFIVSAFGDRYNVRVLGTEFNMQAYASEDQISTTLVKGSVNVEVKNKIGKIYKWELKPSEKAVCDIDEGKVLITKVNTIYETAWMEGKLMFKNMPLPQVLKRLSYFYNVKFEIQDPVINSYYFNGTFENKQLSQVLDYLKISSRIDYEIKQAMTDDSQGSQSTMVILRKKKGNE</sequence>
<reference evidence="5" key="3">
    <citation type="submission" date="2023-01" db="EMBL/GenBank/DDBJ databases">
        <title>Human gut microbiome strain richness.</title>
        <authorList>
            <person name="Chen-Liaw A."/>
        </authorList>
    </citation>
    <scope>NUCLEOTIDE SEQUENCE</scope>
    <source>
        <strain evidence="5">D35st1_E5_D35t1_190705</strain>
    </source>
</reference>
<dbReference type="RefSeq" id="WP_048927973.1">
    <property type="nucleotide sequence ID" value="NZ_AP019729.1"/>
</dbReference>
<dbReference type="AlphaFoldDB" id="A0A173TJP5"/>
<dbReference type="Gene3D" id="3.55.50.30">
    <property type="match status" value="1"/>
</dbReference>
<dbReference type="Pfam" id="PF04773">
    <property type="entry name" value="FecR"/>
    <property type="match status" value="1"/>
</dbReference>
<dbReference type="EMBL" id="CYXP01000003">
    <property type="protein sequence ID" value="CUN02874.1"/>
    <property type="molecule type" value="Genomic_DNA"/>
</dbReference>
<feature type="transmembrane region" description="Helical" evidence="1">
    <location>
        <begin position="92"/>
        <end position="112"/>
    </location>
</feature>
<dbReference type="Proteomes" id="UP000095591">
    <property type="component" value="Unassembled WGS sequence"/>
</dbReference>
<name>A0A173TJP5_PARDI</name>
<dbReference type="EMBL" id="JAQMPX010000034">
    <property type="protein sequence ID" value="MDB9137846.1"/>
    <property type="molecule type" value="Genomic_DNA"/>
</dbReference>
<dbReference type="GO" id="GO:0016989">
    <property type="term" value="F:sigma factor antagonist activity"/>
    <property type="evidence" value="ECO:0007669"/>
    <property type="project" value="TreeGrafter"/>
</dbReference>
<evidence type="ECO:0000313" key="5">
    <source>
        <dbReference type="EMBL" id="MDB9137846.1"/>
    </source>
</evidence>